<feature type="chain" id="PRO_5043272830" evidence="1">
    <location>
        <begin position="24"/>
        <end position="432"/>
    </location>
</feature>
<dbReference type="EMBL" id="CAMXCT010005390">
    <property type="protein sequence ID" value="CAI4012224.1"/>
    <property type="molecule type" value="Genomic_DNA"/>
</dbReference>
<feature type="signal peptide" evidence="1">
    <location>
        <begin position="1"/>
        <end position="23"/>
    </location>
</feature>
<keyword evidence="3" id="KW-0808">Transferase</keyword>
<dbReference type="InterPro" id="IPR021838">
    <property type="entry name" value="DUF3431"/>
</dbReference>
<evidence type="ECO:0000256" key="1">
    <source>
        <dbReference type="SAM" id="SignalP"/>
    </source>
</evidence>
<dbReference type="PANTHER" id="PTHR37490">
    <property type="entry name" value="EXPRESSED PROTEIN"/>
    <property type="match status" value="1"/>
</dbReference>
<comment type="caution">
    <text evidence="2">The sequence shown here is derived from an EMBL/GenBank/DDBJ whole genome shotgun (WGS) entry which is preliminary data.</text>
</comment>
<dbReference type="GO" id="GO:0016740">
    <property type="term" value="F:transferase activity"/>
    <property type="evidence" value="ECO:0007669"/>
    <property type="project" value="UniProtKB-KW"/>
</dbReference>
<dbReference type="AlphaFoldDB" id="A0A9P1GJ58"/>
<proteinExistence type="predicted"/>
<dbReference type="Pfam" id="PF11913">
    <property type="entry name" value="DUF3431"/>
    <property type="match status" value="1"/>
</dbReference>
<organism evidence="2">
    <name type="scientific">Cladocopium goreaui</name>
    <dbReference type="NCBI Taxonomy" id="2562237"/>
    <lineage>
        <taxon>Eukaryota</taxon>
        <taxon>Sar</taxon>
        <taxon>Alveolata</taxon>
        <taxon>Dinophyceae</taxon>
        <taxon>Suessiales</taxon>
        <taxon>Symbiodiniaceae</taxon>
        <taxon>Cladocopium</taxon>
    </lineage>
</organism>
<evidence type="ECO:0000313" key="4">
    <source>
        <dbReference type="Proteomes" id="UP001152797"/>
    </source>
</evidence>
<reference evidence="3 4" key="2">
    <citation type="submission" date="2024-05" db="EMBL/GenBank/DDBJ databases">
        <authorList>
            <person name="Chen Y."/>
            <person name="Shah S."/>
            <person name="Dougan E. K."/>
            <person name="Thang M."/>
            <person name="Chan C."/>
        </authorList>
    </citation>
    <scope>NUCLEOTIDE SEQUENCE [LARGE SCALE GENOMIC DNA]</scope>
</reference>
<dbReference type="Proteomes" id="UP001152797">
    <property type="component" value="Unassembled WGS sequence"/>
</dbReference>
<keyword evidence="1" id="KW-0732">Signal</keyword>
<protein>
    <submittedName>
        <fullName evidence="3">HECT-type E3 ubiquitin transferase</fullName>
    </submittedName>
</protein>
<dbReference type="EMBL" id="CAMXCT030005390">
    <property type="protein sequence ID" value="CAL4799536.1"/>
    <property type="molecule type" value="Genomic_DNA"/>
</dbReference>
<accession>A0A9P1GJ58</accession>
<dbReference type="EMBL" id="CAMXCT020005390">
    <property type="protein sequence ID" value="CAL1165599.1"/>
    <property type="molecule type" value="Genomic_DNA"/>
</dbReference>
<keyword evidence="4" id="KW-1185">Reference proteome</keyword>
<reference evidence="2" key="1">
    <citation type="submission" date="2022-10" db="EMBL/GenBank/DDBJ databases">
        <authorList>
            <person name="Chen Y."/>
            <person name="Dougan E. K."/>
            <person name="Chan C."/>
            <person name="Rhodes N."/>
            <person name="Thang M."/>
        </authorList>
    </citation>
    <scope>NUCLEOTIDE SEQUENCE</scope>
</reference>
<evidence type="ECO:0000313" key="2">
    <source>
        <dbReference type="EMBL" id="CAI4012224.1"/>
    </source>
</evidence>
<evidence type="ECO:0000313" key="3">
    <source>
        <dbReference type="EMBL" id="CAL4799536.1"/>
    </source>
</evidence>
<name>A0A9P1GJ58_9DINO</name>
<gene>
    <name evidence="2" type="ORF">C1SCF055_LOCUS37310</name>
</gene>
<dbReference type="OrthoDB" id="2146at2759"/>
<sequence>MAKTYVVKSAISLLLLACGRALAEAPAGAVPSTGTEAWYADYELNLRPEDAGASAIPWRLSAWQFQEDLANFYHYNGRPPLNPAYFTVMLPDAIQMQILQECPGLLISAAMLIAQVRLSAGDCSQAMALLQQTFQWLSDGQTALQPFALKEHRITEIVMKAAVMLPGWNVEAAVQRFLEKESSCSPAHVLKSCEDAKLDIVVAVCREDLSWLASFTTARIWIYAKCGLEAAQHPEHLLCVTKEDLPNLAMESLAYATHLERRYDSFADYTFFLQGAPFEHASPRLVQDAASAIQAGHYSVPFLHLNSRRFLAGSSFCLRDLYSRLLDAPAPEVFGSYCCSQFLVRRDRLLARPQALYARIVAILSGDFPLACAQDVKYDPRPRIAVSALFEHLWHVVLGEPPLLTPRRSNQRLPLFAQIDITEGALPDALKE</sequence>
<dbReference type="PANTHER" id="PTHR37490:SF2">
    <property type="match status" value="1"/>
</dbReference>